<name>A0A397VP83_9GLOM</name>
<dbReference type="EMBL" id="QKWP01000278">
    <property type="protein sequence ID" value="RIB23107.1"/>
    <property type="molecule type" value="Genomic_DNA"/>
</dbReference>
<dbReference type="Proteomes" id="UP000266673">
    <property type="component" value="Unassembled WGS sequence"/>
</dbReference>
<keyword evidence="4" id="KW-1185">Reference proteome</keyword>
<feature type="compositionally biased region" description="Low complexity" evidence="1">
    <location>
        <begin position="47"/>
        <end position="58"/>
    </location>
</feature>
<evidence type="ECO:0000313" key="4">
    <source>
        <dbReference type="Proteomes" id="UP000266673"/>
    </source>
</evidence>
<evidence type="ECO:0000256" key="2">
    <source>
        <dbReference type="SAM" id="Phobius"/>
    </source>
</evidence>
<keyword evidence="2" id="KW-0812">Transmembrane</keyword>
<evidence type="ECO:0000313" key="3">
    <source>
        <dbReference type="EMBL" id="RIB23107.1"/>
    </source>
</evidence>
<dbReference type="AlphaFoldDB" id="A0A397VP83"/>
<protein>
    <submittedName>
        <fullName evidence="3">Uncharacterized protein</fullName>
    </submittedName>
</protein>
<keyword evidence="2" id="KW-0472">Membrane</keyword>
<gene>
    <name evidence="3" type="ORF">C2G38_2073668</name>
</gene>
<proteinExistence type="predicted"/>
<feature type="region of interest" description="Disordered" evidence="1">
    <location>
        <begin position="1"/>
        <end position="60"/>
    </location>
</feature>
<feature type="transmembrane region" description="Helical" evidence="2">
    <location>
        <begin position="181"/>
        <end position="198"/>
    </location>
</feature>
<feature type="non-terminal residue" evidence="3">
    <location>
        <position position="213"/>
    </location>
</feature>
<organism evidence="3 4">
    <name type="scientific">Gigaspora rosea</name>
    <dbReference type="NCBI Taxonomy" id="44941"/>
    <lineage>
        <taxon>Eukaryota</taxon>
        <taxon>Fungi</taxon>
        <taxon>Fungi incertae sedis</taxon>
        <taxon>Mucoromycota</taxon>
        <taxon>Glomeromycotina</taxon>
        <taxon>Glomeromycetes</taxon>
        <taxon>Diversisporales</taxon>
        <taxon>Gigasporaceae</taxon>
        <taxon>Gigaspora</taxon>
    </lineage>
</organism>
<feature type="compositionally biased region" description="Acidic residues" evidence="1">
    <location>
        <begin position="16"/>
        <end position="28"/>
    </location>
</feature>
<evidence type="ECO:0000256" key="1">
    <source>
        <dbReference type="SAM" id="MobiDB-lite"/>
    </source>
</evidence>
<feature type="compositionally biased region" description="Basic and acidic residues" evidence="1">
    <location>
        <begin position="1"/>
        <end position="11"/>
    </location>
</feature>
<comment type="caution">
    <text evidence="3">The sequence shown here is derived from an EMBL/GenBank/DDBJ whole genome shotgun (WGS) entry which is preliminary data.</text>
</comment>
<sequence length="213" mass="24747">MSIPMKDDKVTSQENSDSEWIDLDDDLVNENTGIIQVGNKSEEDSTEQSTTTSSDNSQINLRNDSDEITQKLLNVWIQSSCGYNTRFGSFKHHLYLIFGDCKAYAYIYISPQYNQATVGAQYYDYTFRPRKYQTMDIFNKLKSVMKKLLENTKRMKGITRLMFLTFAFFAFMKLISITFNIAKIGLMWVGFFTVIKYIKNNYGNMKNVVCELL</sequence>
<reference evidence="3 4" key="1">
    <citation type="submission" date="2018-06" db="EMBL/GenBank/DDBJ databases">
        <title>Comparative genomics reveals the genomic features of Rhizophagus irregularis, R. cerebriforme, R. diaphanum and Gigaspora rosea, and their symbiotic lifestyle signature.</title>
        <authorList>
            <person name="Morin E."/>
            <person name="San Clemente H."/>
            <person name="Chen E.C.H."/>
            <person name="De La Providencia I."/>
            <person name="Hainaut M."/>
            <person name="Kuo A."/>
            <person name="Kohler A."/>
            <person name="Murat C."/>
            <person name="Tang N."/>
            <person name="Roy S."/>
            <person name="Loubradou J."/>
            <person name="Henrissat B."/>
            <person name="Grigoriev I.V."/>
            <person name="Corradi N."/>
            <person name="Roux C."/>
            <person name="Martin F.M."/>
        </authorList>
    </citation>
    <scope>NUCLEOTIDE SEQUENCE [LARGE SCALE GENOMIC DNA]</scope>
    <source>
        <strain evidence="3 4">DAOM 194757</strain>
    </source>
</reference>
<accession>A0A397VP83</accession>
<keyword evidence="2" id="KW-1133">Transmembrane helix</keyword>
<dbReference type="OrthoDB" id="2402281at2759"/>